<dbReference type="SMART" id="SM00345">
    <property type="entry name" value="HTH_GNTR"/>
    <property type="match status" value="1"/>
</dbReference>
<organism evidence="5 6">
    <name type="scientific">Actinomadura rubrisoli</name>
    <dbReference type="NCBI Taxonomy" id="2530368"/>
    <lineage>
        <taxon>Bacteria</taxon>
        <taxon>Bacillati</taxon>
        <taxon>Actinomycetota</taxon>
        <taxon>Actinomycetes</taxon>
        <taxon>Streptosporangiales</taxon>
        <taxon>Thermomonosporaceae</taxon>
        <taxon>Actinomadura</taxon>
    </lineage>
</organism>
<dbReference type="Gene3D" id="3.40.1410.10">
    <property type="entry name" value="Chorismate lyase-like"/>
    <property type="match status" value="1"/>
</dbReference>
<evidence type="ECO:0000313" key="5">
    <source>
        <dbReference type="EMBL" id="TDD97698.1"/>
    </source>
</evidence>
<evidence type="ECO:0000256" key="1">
    <source>
        <dbReference type="ARBA" id="ARBA00023015"/>
    </source>
</evidence>
<dbReference type="SMART" id="SM00866">
    <property type="entry name" value="UTRA"/>
    <property type="match status" value="1"/>
</dbReference>
<keyword evidence="3" id="KW-0804">Transcription</keyword>
<protein>
    <submittedName>
        <fullName evidence="5">GntR family transcriptional regulator</fullName>
    </submittedName>
</protein>
<sequence length="259" mass="28222">MQGKQGRPAYRQIAEDLRAQIEDGSLPEGARIPSESELGADYGVSRIVVRNAMGLLASQGLISKERGRGSFVRHRGPKETRIVGDFYGKRHTGSPFAAAVKAAGHRPEWDYQTRETTASPAVAERLGIEGGDPVMRTTYTFFSDNQPVMLSTSYEPLAITRGTPVEHPEAGPITGVVARMDSIGKVITHVTEETVARAARNIEREALDVAEGTPVFAITRTYFAGNQAVETADIVVSADRYKLKYRVPLPPPGEQRDSE</sequence>
<dbReference type="InterPro" id="IPR050679">
    <property type="entry name" value="Bact_HTH_transcr_reg"/>
</dbReference>
<dbReference type="InterPro" id="IPR028978">
    <property type="entry name" value="Chorismate_lyase_/UTRA_dom_sf"/>
</dbReference>
<keyword evidence="1" id="KW-0805">Transcription regulation</keyword>
<dbReference type="EMBL" id="SMKU01000002">
    <property type="protein sequence ID" value="TDD97698.1"/>
    <property type="molecule type" value="Genomic_DNA"/>
</dbReference>
<dbReference type="PANTHER" id="PTHR44846:SF17">
    <property type="entry name" value="GNTR-FAMILY TRANSCRIPTIONAL REGULATOR"/>
    <property type="match status" value="1"/>
</dbReference>
<dbReference type="InterPro" id="IPR036388">
    <property type="entry name" value="WH-like_DNA-bd_sf"/>
</dbReference>
<dbReference type="InterPro" id="IPR000524">
    <property type="entry name" value="Tscrpt_reg_HTH_GntR"/>
</dbReference>
<dbReference type="GO" id="GO:0003677">
    <property type="term" value="F:DNA binding"/>
    <property type="evidence" value="ECO:0007669"/>
    <property type="project" value="UniProtKB-KW"/>
</dbReference>
<dbReference type="Proteomes" id="UP000294513">
    <property type="component" value="Unassembled WGS sequence"/>
</dbReference>
<accession>A0A4R5CCH5</accession>
<feature type="domain" description="HTH gntR-type" evidence="4">
    <location>
        <begin position="7"/>
        <end position="75"/>
    </location>
</feature>
<name>A0A4R5CCH5_9ACTN</name>
<evidence type="ECO:0000313" key="6">
    <source>
        <dbReference type="Proteomes" id="UP000294513"/>
    </source>
</evidence>
<dbReference type="InterPro" id="IPR011663">
    <property type="entry name" value="UTRA"/>
</dbReference>
<dbReference type="GO" id="GO:0003700">
    <property type="term" value="F:DNA-binding transcription factor activity"/>
    <property type="evidence" value="ECO:0007669"/>
    <property type="project" value="InterPro"/>
</dbReference>
<evidence type="ECO:0000256" key="3">
    <source>
        <dbReference type="ARBA" id="ARBA00023163"/>
    </source>
</evidence>
<reference evidence="5 6" key="1">
    <citation type="submission" date="2019-03" db="EMBL/GenBank/DDBJ databases">
        <title>Draft genome sequences of novel Actinobacteria.</title>
        <authorList>
            <person name="Sahin N."/>
            <person name="Ay H."/>
            <person name="Saygin H."/>
        </authorList>
    </citation>
    <scope>NUCLEOTIDE SEQUENCE [LARGE SCALE GENOMIC DNA]</scope>
    <source>
        <strain evidence="5 6">H3C3</strain>
    </source>
</reference>
<dbReference type="AlphaFoldDB" id="A0A4R5CCH5"/>
<dbReference type="SUPFAM" id="SSF64288">
    <property type="entry name" value="Chorismate lyase-like"/>
    <property type="match status" value="1"/>
</dbReference>
<keyword evidence="2" id="KW-0238">DNA-binding</keyword>
<dbReference type="CDD" id="cd07377">
    <property type="entry name" value="WHTH_GntR"/>
    <property type="match status" value="1"/>
</dbReference>
<dbReference type="GO" id="GO:0045892">
    <property type="term" value="P:negative regulation of DNA-templated transcription"/>
    <property type="evidence" value="ECO:0007669"/>
    <property type="project" value="TreeGrafter"/>
</dbReference>
<evidence type="ECO:0000256" key="2">
    <source>
        <dbReference type="ARBA" id="ARBA00023125"/>
    </source>
</evidence>
<dbReference type="OrthoDB" id="4532751at2"/>
<gene>
    <name evidence="5" type="ORF">E1298_01285</name>
</gene>
<dbReference type="SUPFAM" id="SSF46785">
    <property type="entry name" value="Winged helix' DNA-binding domain"/>
    <property type="match status" value="1"/>
</dbReference>
<dbReference type="PROSITE" id="PS50949">
    <property type="entry name" value="HTH_GNTR"/>
    <property type="match status" value="1"/>
</dbReference>
<dbReference type="RefSeq" id="WP_131888860.1">
    <property type="nucleotide sequence ID" value="NZ_SMKU01000002.1"/>
</dbReference>
<dbReference type="Pfam" id="PF00392">
    <property type="entry name" value="GntR"/>
    <property type="match status" value="1"/>
</dbReference>
<dbReference type="Gene3D" id="1.10.10.10">
    <property type="entry name" value="Winged helix-like DNA-binding domain superfamily/Winged helix DNA-binding domain"/>
    <property type="match status" value="1"/>
</dbReference>
<dbReference type="Pfam" id="PF07702">
    <property type="entry name" value="UTRA"/>
    <property type="match status" value="1"/>
</dbReference>
<keyword evidence="6" id="KW-1185">Reference proteome</keyword>
<evidence type="ECO:0000259" key="4">
    <source>
        <dbReference type="PROSITE" id="PS50949"/>
    </source>
</evidence>
<dbReference type="PANTHER" id="PTHR44846">
    <property type="entry name" value="MANNOSYL-D-GLYCERATE TRANSPORT/METABOLISM SYSTEM REPRESSOR MNGR-RELATED"/>
    <property type="match status" value="1"/>
</dbReference>
<dbReference type="InterPro" id="IPR036390">
    <property type="entry name" value="WH_DNA-bd_sf"/>
</dbReference>
<proteinExistence type="predicted"/>
<comment type="caution">
    <text evidence="5">The sequence shown here is derived from an EMBL/GenBank/DDBJ whole genome shotgun (WGS) entry which is preliminary data.</text>
</comment>
<dbReference type="PRINTS" id="PR00035">
    <property type="entry name" value="HTHGNTR"/>
</dbReference>